<keyword evidence="1" id="KW-0732">Signal</keyword>
<reference evidence="2 3" key="1">
    <citation type="journal article" date="2019" name="Genome Biol. Evol.">
        <title>Insights into the evolution of the New World diploid cottons (Gossypium, subgenus Houzingenia) based on genome sequencing.</title>
        <authorList>
            <person name="Grover C.E."/>
            <person name="Arick M.A. 2nd"/>
            <person name="Thrash A."/>
            <person name="Conover J.L."/>
            <person name="Sanders W.S."/>
            <person name="Peterson D.G."/>
            <person name="Frelichowski J.E."/>
            <person name="Scheffler J.A."/>
            <person name="Scheffler B.E."/>
            <person name="Wendel J.F."/>
        </authorList>
    </citation>
    <scope>NUCLEOTIDE SEQUENCE [LARGE SCALE GENOMIC DNA]</scope>
    <source>
        <strain evidence="2">0</strain>
        <tissue evidence="2">Leaf</tissue>
    </source>
</reference>
<feature type="chain" id="PRO_5029487945" evidence="1">
    <location>
        <begin position="34"/>
        <end position="57"/>
    </location>
</feature>
<evidence type="ECO:0000313" key="2">
    <source>
        <dbReference type="EMBL" id="MBA0795337.1"/>
    </source>
</evidence>
<name>A0A7J9GCN6_9ROSI</name>
<accession>A0A7J9GCN6</accession>
<proteinExistence type="predicted"/>
<evidence type="ECO:0000313" key="3">
    <source>
        <dbReference type="Proteomes" id="UP000593560"/>
    </source>
</evidence>
<organism evidence="2 3">
    <name type="scientific">Gossypium harknessii</name>
    <dbReference type="NCBI Taxonomy" id="34285"/>
    <lineage>
        <taxon>Eukaryota</taxon>
        <taxon>Viridiplantae</taxon>
        <taxon>Streptophyta</taxon>
        <taxon>Embryophyta</taxon>
        <taxon>Tracheophyta</taxon>
        <taxon>Spermatophyta</taxon>
        <taxon>Magnoliopsida</taxon>
        <taxon>eudicotyledons</taxon>
        <taxon>Gunneridae</taxon>
        <taxon>Pentapetalae</taxon>
        <taxon>rosids</taxon>
        <taxon>malvids</taxon>
        <taxon>Malvales</taxon>
        <taxon>Malvaceae</taxon>
        <taxon>Malvoideae</taxon>
        <taxon>Gossypium</taxon>
    </lineage>
</organism>
<evidence type="ECO:0000256" key="1">
    <source>
        <dbReference type="SAM" id="SignalP"/>
    </source>
</evidence>
<dbReference type="Proteomes" id="UP000593560">
    <property type="component" value="Unassembled WGS sequence"/>
</dbReference>
<comment type="caution">
    <text evidence="2">The sequence shown here is derived from an EMBL/GenBank/DDBJ whole genome shotgun (WGS) entry which is preliminary data.</text>
</comment>
<dbReference type="EMBL" id="JABFAD010000004">
    <property type="protein sequence ID" value="MBA0795337.1"/>
    <property type="molecule type" value="Genomic_DNA"/>
</dbReference>
<gene>
    <name evidence="2" type="ORF">Gohar_006208</name>
</gene>
<keyword evidence="3" id="KW-1185">Reference proteome</keyword>
<sequence>MIGPLEVVLLRRIGAKLLSLLLTGLSKLMHVSGLPVNHHVPPPHHPPKIHGYRKNWI</sequence>
<dbReference type="AlphaFoldDB" id="A0A7J9GCN6"/>
<protein>
    <submittedName>
        <fullName evidence="2">Uncharacterized protein</fullName>
    </submittedName>
</protein>
<feature type="signal peptide" evidence="1">
    <location>
        <begin position="1"/>
        <end position="33"/>
    </location>
</feature>